<comment type="caution">
    <text evidence="1">The sequence shown here is derived from an EMBL/GenBank/DDBJ whole genome shotgun (WGS) entry which is preliminary data.</text>
</comment>
<gene>
    <name evidence="1" type="ORF">GH714_023866</name>
</gene>
<accession>A0A6A6KCX7</accession>
<evidence type="ECO:0000313" key="1">
    <source>
        <dbReference type="EMBL" id="KAF2286711.1"/>
    </source>
</evidence>
<dbReference type="EMBL" id="JAAGAX010000017">
    <property type="protein sequence ID" value="KAF2286711.1"/>
    <property type="molecule type" value="Genomic_DNA"/>
</dbReference>
<proteinExistence type="predicted"/>
<sequence>MAQLSISPCHHFPRSSSQTHMAHCRSILPRPRRSVPLISILQFSSHSKIRNPSESRDCMYRSHDVSIARLTLSPKHRRTTTSVSDSGLVEVLEEKNPDLTFKHLKELHSWADESLIEDVMANVNNDIDKATILLEEMISTDNSEENGEAKYLSNCKDFGCDKGENEIALLGQTSDLAADIADLSSTLENALKDNHKQLKDVRTACGHKLSEAAAANMKLILGHLRSLPVEPEWEEHDVYLSHRGTALRMMSPNCFVRIQRV</sequence>
<keyword evidence="2" id="KW-1185">Reference proteome</keyword>
<dbReference type="Proteomes" id="UP000467840">
    <property type="component" value="Chromosome 3"/>
</dbReference>
<dbReference type="AlphaFoldDB" id="A0A6A6KCX7"/>
<organism evidence="1 2">
    <name type="scientific">Hevea brasiliensis</name>
    <name type="common">Para rubber tree</name>
    <name type="synonym">Siphonia brasiliensis</name>
    <dbReference type="NCBI Taxonomy" id="3981"/>
    <lineage>
        <taxon>Eukaryota</taxon>
        <taxon>Viridiplantae</taxon>
        <taxon>Streptophyta</taxon>
        <taxon>Embryophyta</taxon>
        <taxon>Tracheophyta</taxon>
        <taxon>Spermatophyta</taxon>
        <taxon>Magnoliopsida</taxon>
        <taxon>eudicotyledons</taxon>
        <taxon>Gunneridae</taxon>
        <taxon>Pentapetalae</taxon>
        <taxon>rosids</taxon>
        <taxon>fabids</taxon>
        <taxon>Malpighiales</taxon>
        <taxon>Euphorbiaceae</taxon>
        <taxon>Crotonoideae</taxon>
        <taxon>Micrandreae</taxon>
        <taxon>Hevea</taxon>
    </lineage>
</organism>
<name>A0A6A6KCX7_HEVBR</name>
<dbReference type="PANTHER" id="PTHR47812:SF2">
    <property type="entry name" value="SMR (SMALL MUTS RELATED) DOMAIN-CONTAINING PROTEIN"/>
    <property type="match status" value="1"/>
</dbReference>
<dbReference type="PANTHER" id="PTHR47812">
    <property type="entry name" value="SMR (SMALL MUTS RELATED) DOMAIN-CONTAINING PROTEIN"/>
    <property type="match status" value="1"/>
</dbReference>
<evidence type="ECO:0000313" key="2">
    <source>
        <dbReference type="Proteomes" id="UP000467840"/>
    </source>
</evidence>
<protein>
    <submittedName>
        <fullName evidence="1">Uncharacterized protein</fullName>
    </submittedName>
</protein>
<reference evidence="1 2" key="1">
    <citation type="journal article" date="2020" name="Mol. Plant">
        <title>The Chromosome-Based Rubber Tree Genome Provides New Insights into Spurge Genome Evolution and Rubber Biosynthesis.</title>
        <authorList>
            <person name="Liu J."/>
            <person name="Shi C."/>
            <person name="Shi C.C."/>
            <person name="Li W."/>
            <person name="Zhang Q.J."/>
            <person name="Zhang Y."/>
            <person name="Li K."/>
            <person name="Lu H.F."/>
            <person name="Shi C."/>
            <person name="Zhu S.T."/>
            <person name="Xiao Z.Y."/>
            <person name="Nan H."/>
            <person name="Yue Y."/>
            <person name="Zhu X.G."/>
            <person name="Wu Y."/>
            <person name="Hong X.N."/>
            <person name="Fan G.Y."/>
            <person name="Tong Y."/>
            <person name="Zhang D."/>
            <person name="Mao C.L."/>
            <person name="Liu Y.L."/>
            <person name="Hao S.J."/>
            <person name="Liu W.Q."/>
            <person name="Lv M.Q."/>
            <person name="Zhang H.B."/>
            <person name="Liu Y."/>
            <person name="Hu-Tang G.R."/>
            <person name="Wang J.P."/>
            <person name="Wang J.H."/>
            <person name="Sun Y.H."/>
            <person name="Ni S.B."/>
            <person name="Chen W.B."/>
            <person name="Zhang X.C."/>
            <person name="Jiao Y.N."/>
            <person name="Eichler E.E."/>
            <person name="Li G.H."/>
            <person name="Liu X."/>
            <person name="Gao L.Z."/>
        </authorList>
    </citation>
    <scope>NUCLEOTIDE SEQUENCE [LARGE SCALE GENOMIC DNA]</scope>
    <source>
        <strain evidence="2">cv. GT1</strain>
        <tissue evidence="1">Leaf</tissue>
    </source>
</reference>